<keyword evidence="8" id="KW-1015">Disulfide bond</keyword>
<keyword evidence="6" id="KW-0862">Zinc</keyword>
<dbReference type="CDD" id="cd00146">
    <property type="entry name" value="PKD"/>
    <property type="match status" value="1"/>
</dbReference>
<dbReference type="InterPro" id="IPR026444">
    <property type="entry name" value="Secre_tail"/>
</dbReference>
<comment type="similarity">
    <text evidence="1">Belongs to the peptidase M43B family.</text>
</comment>
<dbReference type="Pfam" id="PF05572">
    <property type="entry name" value="Peptidase_M43"/>
    <property type="match status" value="1"/>
</dbReference>
<dbReference type="PANTHER" id="PTHR47466:SF1">
    <property type="entry name" value="METALLOPROTEASE MEP1 (AFU_ORTHOLOGUE AFUA_1G07730)-RELATED"/>
    <property type="match status" value="1"/>
</dbReference>
<organism evidence="10 11">
    <name type="scientific">Gaetbulibacter aestuarii</name>
    <dbReference type="NCBI Taxonomy" id="1502358"/>
    <lineage>
        <taxon>Bacteria</taxon>
        <taxon>Pseudomonadati</taxon>
        <taxon>Bacteroidota</taxon>
        <taxon>Flavobacteriia</taxon>
        <taxon>Flavobacteriales</taxon>
        <taxon>Flavobacteriaceae</taxon>
        <taxon>Gaetbulibacter</taxon>
    </lineage>
</organism>
<keyword evidence="2" id="KW-0645">Protease</keyword>
<dbReference type="Pfam" id="PF20009">
    <property type="entry name" value="GEVED"/>
    <property type="match status" value="1"/>
</dbReference>
<keyword evidence="11" id="KW-1185">Reference proteome</keyword>
<gene>
    <name evidence="10" type="ORF">V8G58_06175</name>
</gene>
<proteinExistence type="inferred from homology"/>
<comment type="caution">
    <text evidence="10">The sequence shown here is derived from an EMBL/GenBank/DDBJ whole genome shotgun (WGS) entry which is preliminary data.</text>
</comment>
<keyword evidence="3" id="KW-0479">Metal-binding</keyword>
<dbReference type="InterPro" id="IPR035986">
    <property type="entry name" value="PKD_dom_sf"/>
</dbReference>
<keyword evidence="4" id="KW-0732">Signal</keyword>
<evidence type="ECO:0000259" key="9">
    <source>
        <dbReference type="PROSITE" id="PS50093"/>
    </source>
</evidence>
<name>A0ABW7MYM9_9FLAO</name>
<dbReference type="Gene3D" id="2.60.40.10">
    <property type="entry name" value="Immunoglobulins"/>
    <property type="match status" value="1"/>
</dbReference>
<dbReference type="PANTHER" id="PTHR47466">
    <property type="match status" value="1"/>
</dbReference>
<dbReference type="PROSITE" id="PS50093">
    <property type="entry name" value="PKD"/>
    <property type="match status" value="1"/>
</dbReference>
<evidence type="ECO:0000313" key="10">
    <source>
        <dbReference type="EMBL" id="MFH6771518.1"/>
    </source>
</evidence>
<keyword evidence="7" id="KW-0482">Metalloprotease</keyword>
<evidence type="ECO:0000256" key="2">
    <source>
        <dbReference type="ARBA" id="ARBA00022670"/>
    </source>
</evidence>
<dbReference type="Proteomes" id="UP001610100">
    <property type="component" value="Unassembled WGS sequence"/>
</dbReference>
<dbReference type="SUPFAM" id="SSF55486">
    <property type="entry name" value="Metalloproteases ('zincins'), catalytic domain"/>
    <property type="match status" value="1"/>
</dbReference>
<dbReference type="RefSeq" id="WP_344740576.1">
    <property type="nucleotide sequence ID" value="NZ_BAABAY010000001.1"/>
</dbReference>
<dbReference type="Pfam" id="PF18911">
    <property type="entry name" value="PKD_4"/>
    <property type="match status" value="1"/>
</dbReference>
<dbReference type="SUPFAM" id="SSF49299">
    <property type="entry name" value="PKD domain"/>
    <property type="match status" value="1"/>
</dbReference>
<dbReference type="Pfam" id="PF18962">
    <property type="entry name" value="Por_Secre_tail"/>
    <property type="match status" value="1"/>
</dbReference>
<evidence type="ECO:0000256" key="8">
    <source>
        <dbReference type="ARBA" id="ARBA00023157"/>
    </source>
</evidence>
<evidence type="ECO:0000256" key="6">
    <source>
        <dbReference type="ARBA" id="ARBA00022833"/>
    </source>
</evidence>
<keyword evidence="5" id="KW-0378">Hydrolase</keyword>
<dbReference type="InterPro" id="IPR045474">
    <property type="entry name" value="GEVED"/>
</dbReference>
<dbReference type="Gene3D" id="3.40.390.10">
    <property type="entry name" value="Collagenase (Catalytic Domain)"/>
    <property type="match status" value="1"/>
</dbReference>
<reference evidence="10 11" key="1">
    <citation type="submission" date="2024-02" db="EMBL/GenBank/DDBJ databases">
        <title>A Gaetbulibacter species isolated from tidal flats and genomic insights of their niches.</title>
        <authorList>
            <person name="Ye Y."/>
        </authorList>
    </citation>
    <scope>NUCLEOTIDE SEQUENCE [LARGE SCALE GENOMIC DNA]</scope>
    <source>
        <strain evidence="10 11">KYW382</strain>
    </source>
</reference>
<dbReference type="InterPro" id="IPR013783">
    <property type="entry name" value="Ig-like_fold"/>
</dbReference>
<dbReference type="InterPro" id="IPR000601">
    <property type="entry name" value="PKD_dom"/>
</dbReference>
<accession>A0ABW7MYM9</accession>
<evidence type="ECO:0000256" key="1">
    <source>
        <dbReference type="ARBA" id="ARBA00008721"/>
    </source>
</evidence>
<protein>
    <submittedName>
        <fullName evidence="10">T9SS type A sorting domain-containing protein</fullName>
    </submittedName>
</protein>
<dbReference type="EMBL" id="JBAWKB010000001">
    <property type="protein sequence ID" value="MFH6771518.1"/>
    <property type="molecule type" value="Genomic_DNA"/>
</dbReference>
<dbReference type="SMART" id="SM00089">
    <property type="entry name" value="PKD"/>
    <property type="match status" value="1"/>
</dbReference>
<evidence type="ECO:0000256" key="5">
    <source>
        <dbReference type="ARBA" id="ARBA00022801"/>
    </source>
</evidence>
<evidence type="ECO:0000256" key="4">
    <source>
        <dbReference type="ARBA" id="ARBA00022729"/>
    </source>
</evidence>
<evidence type="ECO:0000313" key="11">
    <source>
        <dbReference type="Proteomes" id="UP001610100"/>
    </source>
</evidence>
<sequence>MKPTNYPLIAFIIFFFIYAFGNCQSTVSEFNAIDNAQQPPPEMCGARIVHERQMKNNPVYRERFLKNRENISKISSQKSSVNTVYKVPVVVHVMHIGEPIGVGSNISDEEVIKGLQVLNNKWRKIQGTNGFGEGVDMGIEFVLAIQDENGQSTTGINRVDLSGEPDYLSDGVYNDTKGLDDYNGDAPINSLKEYSYWDATKYYNIWLVYKIDGKNCDDGGIKTLGYAYYAGAHGAGYDGAIMQACVFANEDSYVSTHELGHAFDLYHTFDGDYDYGTGDYQCPGSYNDGIADTPAHIRSLADNQVYRCNKNDEINTCDASFDQIINPDTGFRRNSGNHEDHVYNYMDYTTCASEFTGGQRAVARNAMENTRTSFLSSSGLDPVAAPVVAFQAASESTCVGNSVQFSDASVNVPKSFTNEGFDNVTFNWTFDNGVDPPYTSTLQNPTVTFNNSGNYDVTLQITNAMGTSSYTENNGMIVNEAPLTACSLSSNRNDKSFDYGVRNVTFNTIDNQTTGYIPPDALEDYSCSHFTTVEEGSTNDLNVSYESIDGKSQFLEVWIDWDNSGTFDELNSNGTNELVLTDNAVSTDPGTHQASESVATPASATSNTLIRMRVISSFNGAPDRCGNKAAQRADDYGIIVGSTLAKQEFEVNTIKLYPNPTNDILKISLKTSSNKITYDVFDIRGQKIFQVISSEKQLNVSNLTAGLYIIKVTTDERVFVGKFLKS</sequence>
<dbReference type="InterPro" id="IPR008754">
    <property type="entry name" value="Peptidase_M43"/>
</dbReference>
<dbReference type="NCBIfam" id="TIGR04183">
    <property type="entry name" value="Por_Secre_tail"/>
    <property type="match status" value="1"/>
</dbReference>
<evidence type="ECO:0000256" key="7">
    <source>
        <dbReference type="ARBA" id="ARBA00023049"/>
    </source>
</evidence>
<feature type="domain" description="PKD" evidence="9">
    <location>
        <begin position="386"/>
        <end position="473"/>
    </location>
</feature>
<dbReference type="InterPro" id="IPR022409">
    <property type="entry name" value="PKD/Chitinase_dom"/>
</dbReference>
<dbReference type="InterPro" id="IPR024079">
    <property type="entry name" value="MetalloPept_cat_dom_sf"/>
</dbReference>
<evidence type="ECO:0000256" key="3">
    <source>
        <dbReference type="ARBA" id="ARBA00022723"/>
    </source>
</evidence>